<evidence type="ECO:0000256" key="10">
    <source>
        <dbReference type="SAM" id="Phobius"/>
    </source>
</evidence>
<dbReference type="PROSITE" id="PS00211">
    <property type="entry name" value="ABC_TRANSPORTER_1"/>
    <property type="match status" value="1"/>
</dbReference>
<dbReference type="FunFam" id="3.40.50.300:FF:000299">
    <property type="entry name" value="ABC transporter ATP-binding protein/permease"/>
    <property type="match status" value="1"/>
</dbReference>
<dbReference type="Pfam" id="PF00664">
    <property type="entry name" value="ABC_membrane"/>
    <property type="match status" value="1"/>
</dbReference>
<keyword evidence="4 10" id="KW-0812">Transmembrane</keyword>
<evidence type="ECO:0000256" key="7">
    <source>
        <dbReference type="ARBA" id="ARBA00022989"/>
    </source>
</evidence>
<evidence type="ECO:0000313" key="13">
    <source>
        <dbReference type="EMBL" id="SVA75772.1"/>
    </source>
</evidence>
<accession>A0A381YGN4</accession>
<feature type="transmembrane region" description="Helical" evidence="10">
    <location>
        <begin position="63"/>
        <end position="80"/>
    </location>
</feature>
<gene>
    <name evidence="13" type="ORF">METZ01_LOCUS128626</name>
</gene>
<protein>
    <recommendedName>
        <fullName evidence="14">Type I secretion system permease/ATPase</fullName>
    </recommendedName>
</protein>
<keyword evidence="6" id="KW-0067">ATP-binding</keyword>
<evidence type="ECO:0000256" key="5">
    <source>
        <dbReference type="ARBA" id="ARBA00022741"/>
    </source>
</evidence>
<keyword evidence="8 10" id="KW-0472">Membrane</keyword>
<feature type="transmembrane region" description="Helical" evidence="10">
    <location>
        <begin position="163"/>
        <end position="181"/>
    </location>
</feature>
<name>A0A381YGN4_9ZZZZ</name>
<dbReference type="InterPro" id="IPR017871">
    <property type="entry name" value="ABC_transporter-like_CS"/>
</dbReference>
<evidence type="ECO:0000259" key="11">
    <source>
        <dbReference type="PROSITE" id="PS50893"/>
    </source>
</evidence>
<dbReference type="PROSITE" id="PS50893">
    <property type="entry name" value="ABC_TRANSPORTER_2"/>
    <property type="match status" value="1"/>
</dbReference>
<comment type="subcellular location">
    <subcellularLocation>
        <location evidence="1">Cell membrane</location>
        <topology evidence="1">Multi-pass membrane protein</topology>
    </subcellularLocation>
</comment>
<dbReference type="InterPro" id="IPR036640">
    <property type="entry name" value="ABC1_TM_sf"/>
</dbReference>
<evidence type="ECO:0000256" key="4">
    <source>
        <dbReference type="ARBA" id="ARBA00022692"/>
    </source>
</evidence>
<evidence type="ECO:0000256" key="1">
    <source>
        <dbReference type="ARBA" id="ARBA00004651"/>
    </source>
</evidence>
<evidence type="ECO:0000256" key="8">
    <source>
        <dbReference type="ARBA" id="ARBA00023136"/>
    </source>
</evidence>
<dbReference type="InterPro" id="IPR003439">
    <property type="entry name" value="ABC_transporter-like_ATP-bd"/>
</dbReference>
<dbReference type="InterPro" id="IPR039421">
    <property type="entry name" value="Type_1_exporter"/>
</dbReference>
<dbReference type="PROSITE" id="PS50929">
    <property type="entry name" value="ABC_TM1F"/>
    <property type="match status" value="1"/>
</dbReference>
<keyword evidence="2" id="KW-0813">Transport</keyword>
<dbReference type="GO" id="GO:0005524">
    <property type="term" value="F:ATP binding"/>
    <property type="evidence" value="ECO:0007669"/>
    <property type="project" value="UniProtKB-KW"/>
</dbReference>
<proteinExistence type="predicted"/>
<feature type="domain" description="ABC transmembrane type-1" evidence="12">
    <location>
        <begin position="27"/>
        <end position="306"/>
    </location>
</feature>
<dbReference type="SUPFAM" id="SSF90123">
    <property type="entry name" value="ABC transporter transmembrane region"/>
    <property type="match status" value="1"/>
</dbReference>
<dbReference type="GO" id="GO:0015421">
    <property type="term" value="F:ABC-type oligopeptide transporter activity"/>
    <property type="evidence" value="ECO:0007669"/>
    <property type="project" value="TreeGrafter"/>
</dbReference>
<dbReference type="GO" id="GO:0005886">
    <property type="term" value="C:plasma membrane"/>
    <property type="evidence" value="ECO:0007669"/>
    <property type="project" value="UniProtKB-SubCell"/>
</dbReference>
<dbReference type="PANTHER" id="PTHR43394">
    <property type="entry name" value="ATP-DEPENDENT PERMEASE MDL1, MITOCHONDRIAL"/>
    <property type="match status" value="1"/>
</dbReference>
<dbReference type="PANTHER" id="PTHR43394:SF1">
    <property type="entry name" value="ATP-BINDING CASSETTE SUB-FAMILY B MEMBER 10, MITOCHONDRIAL"/>
    <property type="match status" value="1"/>
</dbReference>
<evidence type="ECO:0000259" key="12">
    <source>
        <dbReference type="PROSITE" id="PS50929"/>
    </source>
</evidence>
<evidence type="ECO:0008006" key="14">
    <source>
        <dbReference type="Google" id="ProtNLM"/>
    </source>
</evidence>
<evidence type="ECO:0000256" key="9">
    <source>
        <dbReference type="SAM" id="MobiDB-lite"/>
    </source>
</evidence>
<dbReference type="EMBL" id="UINC01018113">
    <property type="protein sequence ID" value="SVA75772.1"/>
    <property type="molecule type" value="Genomic_DNA"/>
</dbReference>
<dbReference type="Gene3D" id="1.20.1560.10">
    <property type="entry name" value="ABC transporter type 1, transmembrane domain"/>
    <property type="match status" value="1"/>
</dbReference>
<feature type="region of interest" description="Disordered" evidence="9">
    <location>
        <begin position="564"/>
        <end position="586"/>
    </location>
</feature>
<dbReference type="SMART" id="SM00382">
    <property type="entry name" value="AAA"/>
    <property type="match status" value="1"/>
</dbReference>
<dbReference type="AlphaFoldDB" id="A0A381YGN4"/>
<feature type="domain" description="ABC transporter" evidence="11">
    <location>
        <begin position="340"/>
        <end position="575"/>
    </location>
</feature>
<feature type="compositionally biased region" description="Low complexity" evidence="9">
    <location>
        <begin position="564"/>
        <end position="577"/>
    </location>
</feature>
<reference evidence="13" key="1">
    <citation type="submission" date="2018-05" db="EMBL/GenBank/DDBJ databases">
        <authorList>
            <person name="Lanie J.A."/>
            <person name="Ng W.-L."/>
            <person name="Kazmierczak K.M."/>
            <person name="Andrzejewski T.M."/>
            <person name="Davidsen T.M."/>
            <person name="Wayne K.J."/>
            <person name="Tettelin H."/>
            <person name="Glass J.I."/>
            <person name="Rusch D."/>
            <person name="Podicherti R."/>
            <person name="Tsui H.-C.T."/>
            <person name="Winkler M.E."/>
        </authorList>
    </citation>
    <scope>NUCLEOTIDE SEQUENCE</scope>
</reference>
<keyword evidence="3" id="KW-1003">Cell membrane</keyword>
<evidence type="ECO:0000256" key="2">
    <source>
        <dbReference type="ARBA" id="ARBA00022448"/>
    </source>
</evidence>
<feature type="transmembrane region" description="Helical" evidence="10">
    <location>
        <begin position="25"/>
        <end position="51"/>
    </location>
</feature>
<keyword evidence="7 10" id="KW-1133">Transmembrane helix</keyword>
<dbReference type="InterPro" id="IPR003593">
    <property type="entry name" value="AAA+_ATPase"/>
</dbReference>
<feature type="transmembrane region" description="Helical" evidence="10">
    <location>
        <begin position="134"/>
        <end position="157"/>
    </location>
</feature>
<dbReference type="InterPro" id="IPR027417">
    <property type="entry name" value="P-loop_NTPase"/>
</dbReference>
<organism evidence="13">
    <name type="scientific">marine metagenome</name>
    <dbReference type="NCBI Taxonomy" id="408172"/>
    <lineage>
        <taxon>unclassified sequences</taxon>
        <taxon>metagenomes</taxon>
        <taxon>ecological metagenomes</taxon>
    </lineage>
</organism>
<keyword evidence="5" id="KW-0547">Nucleotide-binding</keyword>
<evidence type="ECO:0000256" key="3">
    <source>
        <dbReference type="ARBA" id="ARBA00022475"/>
    </source>
</evidence>
<evidence type="ECO:0000256" key="6">
    <source>
        <dbReference type="ARBA" id="ARBA00022840"/>
    </source>
</evidence>
<dbReference type="Pfam" id="PF00005">
    <property type="entry name" value="ABC_tran"/>
    <property type="match status" value="1"/>
</dbReference>
<dbReference type="Gene3D" id="3.40.50.300">
    <property type="entry name" value="P-loop containing nucleotide triphosphate hydrolases"/>
    <property type="match status" value="1"/>
</dbReference>
<sequence length="586" mass="64089">MSRKKYKPLRKDHWFFGPILKNKKLYIQVMAASAFINVFALFSAFYIMVVYDRVIPNNAIESLMALTVGILVIVVFDFSMKVLRGLYTDKASAMVDIDVSENLFKRISRNEQLINQPTGVVSAVVKEFDLLKDFIASASFVAFVDLPFIFLFIFVLYTIGGPVAAVPAVIVVLVIIAGLIIQPVIRKLSFNAAQDGQSKQSVIVEVLAGMETLKTLKGINVLRDRWVDSVDRQGITSAKSKFWSQLTTNFSQSGQQLSQVGIVVYGVFLIAEGSLTMGSLIACVILSGRTLAPLGQVSNLLGRFNQAVTAYVNFGQLMQQPVREINRSSQVRVDKIEGQITITNVSLTYPEQKEAVINKVNLNVAAGEKIAIVGKIASGKTSLLRLITGLYDPSEGSVKIDKSDITHMHPDDIRNYIGVVMQIPILFSGTLKENLLMGNPNATDKEMLAAAKIANVDAIASSLPDGYETLIAEGGKQLSGGQRQAICIARAFVGDPKIIIMDEPSSAMDSGSEQQLLEILKEKLVNKTLILITHRGTLLSLVSRVVVIDKGRILADGPKDKVLQAASQQAQKQSQQKPQEESEDVR</sequence>
<dbReference type="GO" id="GO:0016887">
    <property type="term" value="F:ATP hydrolysis activity"/>
    <property type="evidence" value="ECO:0007669"/>
    <property type="project" value="InterPro"/>
</dbReference>
<dbReference type="InterPro" id="IPR011527">
    <property type="entry name" value="ABC1_TM_dom"/>
</dbReference>
<dbReference type="SUPFAM" id="SSF52540">
    <property type="entry name" value="P-loop containing nucleoside triphosphate hydrolases"/>
    <property type="match status" value="1"/>
</dbReference>